<comment type="caution">
    <text evidence="1">The sequence shown here is derived from an EMBL/GenBank/DDBJ whole genome shotgun (WGS) entry which is preliminary data.</text>
</comment>
<protein>
    <submittedName>
        <fullName evidence="1">Uncharacterized protein</fullName>
    </submittedName>
</protein>
<proteinExistence type="predicted"/>
<sequence>MEAQPITLPRSAVALETRHGALDPFVTNKSQDLLGPSIGYAHYKGCRTVDSLTLEDLYVESSAFVSACGCSPVAQAGCTDSRYRVLLTVEGWLDPGRVYYVSGWLGEGLCGLAPEAVLTRREAIRLKKRGYL</sequence>
<reference evidence="1" key="1">
    <citation type="journal article" date="2015" name="Nature">
        <title>Complex archaea that bridge the gap between prokaryotes and eukaryotes.</title>
        <authorList>
            <person name="Spang A."/>
            <person name="Saw J.H."/>
            <person name="Jorgensen S.L."/>
            <person name="Zaremba-Niedzwiedzka K."/>
            <person name="Martijn J."/>
            <person name="Lind A.E."/>
            <person name="van Eijk R."/>
            <person name="Schleper C."/>
            <person name="Guy L."/>
            <person name="Ettema T.J."/>
        </authorList>
    </citation>
    <scope>NUCLEOTIDE SEQUENCE</scope>
</reference>
<name>A0A0F9P700_9ZZZZ</name>
<accession>A0A0F9P700</accession>
<evidence type="ECO:0000313" key="1">
    <source>
        <dbReference type="EMBL" id="KKN27675.1"/>
    </source>
</evidence>
<organism evidence="1">
    <name type="scientific">marine sediment metagenome</name>
    <dbReference type="NCBI Taxonomy" id="412755"/>
    <lineage>
        <taxon>unclassified sequences</taxon>
        <taxon>metagenomes</taxon>
        <taxon>ecological metagenomes</taxon>
    </lineage>
</organism>
<dbReference type="EMBL" id="LAZR01002618">
    <property type="protein sequence ID" value="KKN27675.1"/>
    <property type="molecule type" value="Genomic_DNA"/>
</dbReference>
<gene>
    <name evidence="1" type="ORF">LCGC14_0861980</name>
</gene>
<dbReference type="AlphaFoldDB" id="A0A0F9P700"/>